<evidence type="ECO:0000313" key="2">
    <source>
        <dbReference type="Proteomes" id="UP001254832"/>
    </source>
</evidence>
<protein>
    <submittedName>
        <fullName evidence="1">Uncharacterized protein</fullName>
    </submittedName>
</protein>
<name>A0AAP5LNW9_PAEAM</name>
<proteinExistence type="predicted"/>
<comment type="caution">
    <text evidence="1">The sequence shown here is derived from an EMBL/GenBank/DDBJ whole genome shotgun (WGS) entry which is preliminary data.</text>
</comment>
<reference evidence="1" key="1">
    <citation type="submission" date="2023-07" db="EMBL/GenBank/DDBJ databases">
        <title>Sorghum-associated microbial communities from plants grown in Nebraska, USA.</title>
        <authorList>
            <person name="Schachtman D."/>
        </authorList>
    </citation>
    <scope>NUCLEOTIDE SEQUENCE</scope>
    <source>
        <strain evidence="1">BE80</strain>
    </source>
</reference>
<dbReference type="Proteomes" id="UP001254832">
    <property type="component" value="Unassembled WGS sequence"/>
</dbReference>
<dbReference type="EMBL" id="JAVDTR010000012">
    <property type="protein sequence ID" value="MDR6725691.1"/>
    <property type="molecule type" value="Genomic_DNA"/>
</dbReference>
<gene>
    <name evidence="1" type="ORF">J2W91_004193</name>
</gene>
<accession>A0AAP5LNW9</accession>
<dbReference type="AlphaFoldDB" id="A0AAP5LNW9"/>
<sequence length="125" mass="14381">MNSKNELDDKVRHIRQNELSIRELIEFLDSKQIYIISNTMIRVVELKIKNILVIEKLQNLTQYMGARYTFAEGIGIGNIAMASLSILNTSDSLNAYHVILENLKEVDIQRIEKAIVILNDLTNTY</sequence>
<organism evidence="1 2">
    <name type="scientific">Paenibacillus amylolyticus</name>
    <dbReference type="NCBI Taxonomy" id="1451"/>
    <lineage>
        <taxon>Bacteria</taxon>
        <taxon>Bacillati</taxon>
        <taxon>Bacillota</taxon>
        <taxon>Bacilli</taxon>
        <taxon>Bacillales</taxon>
        <taxon>Paenibacillaceae</taxon>
        <taxon>Paenibacillus</taxon>
    </lineage>
</organism>
<dbReference type="RefSeq" id="WP_056695127.1">
    <property type="nucleotide sequence ID" value="NZ_JAVDTR010000012.1"/>
</dbReference>
<evidence type="ECO:0000313" key="1">
    <source>
        <dbReference type="EMBL" id="MDR6725691.1"/>
    </source>
</evidence>